<gene>
    <name evidence="2" type="ORF">ACFQGH_09675</name>
</gene>
<keyword evidence="3" id="KW-1185">Reference proteome</keyword>
<dbReference type="AlphaFoldDB" id="A0ABD5V1S5"/>
<feature type="transmembrane region" description="Helical" evidence="1">
    <location>
        <begin position="7"/>
        <end position="27"/>
    </location>
</feature>
<keyword evidence="1" id="KW-0472">Membrane</keyword>
<name>A0ABD5V1S5_9EURY</name>
<dbReference type="Proteomes" id="UP001596312">
    <property type="component" value="Unassembled WGS sequence"/>
</dbReference>
<evidence type="ECO:0000313" key="2">
    <source>
        <dbReference type="EMBL" id="MFC6905462.1"/>
    </source>
</evidence>
<protein>
    <submittedName>
        <fullName evidence="2">Uncharacterized protein</fullName>
    </submittedName>
</protein>
<dbReference type="EMBL" id="JBHSXQ010000003">
    <property type="protein sequence ID" value="MFC6905462.1"/>
    <property type="molecule type" value="Genomic_DNA"/>
</dbReference>
<organism evidence="2 3">
    <name type="scientific">Halalkalicoccus tibetensis</name>
    <dbReference type="NCBI Taxonomy" id="175632"/>
    <lineage>
        <taxon>Archaea</taxon>
        <taxon>Methanobacteriati</taxon>
        <taxon>Methanobacteriota</taxon>
        <taxon>Stenosarchaea group</taxon>
        <taxon>Halobacteria</taxon>
        <taxon>Halobacteriales</taxon>
        <taxon>Halococcaceae</taxon>
        <taxon>Halalkalicoccus</taxon>
    </lineage>
</organism>
<proteinExistence type="predicted"/>
<reference evidence="2 3" key="1">
    <citation type="journal article" date="2019" name="Int. J. Syst. Evol. Microbiol.">
        <title>The Global Catalogue of Microorganisms (GCM) 10K type strain sequencing project: providing services to taxonomists for standard genome sequencing and annotation.</title>
        <authorList>
            <consortium name="The Broad Institute Genomics Platform"/>
            <consortium name="The Broad Institute Genome Sequencing Center for Infectious Disease"/>
            <person name="Wu L."/>
            <person name="Ma J."/>
        </authorList>
    </citation>
    <scope>NUCLEOTIDE SEQUENCE [LARGE SCALE GENOMIC DNA]</scope>
    <source>
        <strain evidence="2 3">CGMCC 1.3240</strain>
    </source>
</reference>
<sequence length="66" mass="6833">MNRESTLYEVAHFAAVVGLAYAALFVADAAGVTALWAELLIALAVGVSYVVAVLSLGLAPPSWRGE</sequence>
<evidence type="ECO:0000313" key="3">
    <source>
        <dbReference type="Proteomes" id="UP001596312"/>
    </source>
</evidence>
<evidence type="ECO:0000256" key="1">
    <source>
        <dbReference type="SAM" id="Phobius"/>
    </source>
</evidence>
<keyword evidence="1" id="KW-1133">Transmembrane helix</keyword>
<dbReference type="RefSeq" id="WP_340603986.1">
    <property type="nucleotide sequence ID" value="NZ_JBBMXV010000003.1"/>
</dbReference>
<keyword evidence="1" id="KW-0812">Transmembrane</keyword>
<feature type="transmembrane region" description="Helical" evidence="1">
    <location>
        <begin position="39"/>
        <end position="59"/>
    </location>
</feature>
<accession>A0ABD5V1S5</accession>
<comment type="caution">
    <text evidence="2">The sequence shown here is derived from an EMBL/GenBank/DDBJ whole genome shotgun (WGS) entry which is preliminary data.</text>
</comment>